<organism evidence="2 3">
    <name type="scientific">Rhizoclosmatium globosum</name>
    <dbReference type="NCBI Taxonomy" id="329046"/>
    <lineage>
        <taxon>Eukaryota</taxon>
        <taxon>Fungi</taxon>
        <taxon>Fungi incertae sedis</taxon>
        <taxon>Chytridiomycota</taxon>
        <taxon>Chytridiomycota incertae sedis</taxon>
        <taxon>Chytridiomycetes</taxon>
        <taxon>Chytridiales</taxon>
        <taxon>Chytriomycetaceae</taxon>
        <taxon>Rhizoclosmatium</taxon>
    </lineage>
</organism>
<dbReference type="SUPFAM" id="SSF54695">
    <property type="entry name" value="POZ domain"/>
    <property type="match status" value="1"/>
</dbReference>
<feature type="domain" description="BTB" evidence="1">
    <location>
        <begin position="66"/>
        <end position="140"/>
    </location>
</feature>
<dbReference type="Proteomes" id="UP000193642">
    <property type="component" value="Unassembled WGS sequence"/>
</dbReference>
<dbReference type="AlphaFoldDB" id="A0A1Y2BAQ3"/>
<dbReference type="OrthoDB" id="2119149at2759"/>
<proteinExistence type="predicted"/>
<comment type="caution">
    <text evidence="2">The sequence shown here is derived from an EMBL/GenBank/DDBJ whole genome shotgun (WGS) entry which is preliminary data.</text>
</comment>
<dbReference type="Gene3D" id="3.30.710.10">
    <property type="entry name" value="Potassium Channel Kv1.1, Chain A"/>
    <property type="match status" value="1"/>
</dbReference>
<dbReference type="InterPro" id="IPR000210">
    <property type="entry name" value="BTB/POZ_dom"/>
</dbReference>
<gene>
    <name evidence="2" type="ORF">BCR33DRAFT_857115</name>
</gene>
<dbReference type="EMBL" id="MCGO01000079">
    <property type="protein sequence ID" value="ORY31155.1"/>
    <property type="molecule type" value="Genomic_DNA"/>
</dbReference>
<accession>A0A1Y2BAQ3</accession>
<evidence type="ECO:0000259" key="1">
    <source>
        <dbReference type="PROSITE" id="PS50097"/>
    </source>
</evidence>
<dbReference type="Pfam" id="PF00651">
    <property type="entry name" value="BTB"/>
    <property type="match status" value="1"/>
</dbReference>
<reference evidence="2 3" key="1">
    <citation type="submission" date="2016-07" db="EMBL/GenBank/DDBJ databases">
        <title>Pervasive Adenine N6-methylation of Active Genes in Fungi.</title>
        <authorList>
            <consortium name="DOE Joint Genome Institute"/>
            <person name="Mondo S.J."/>
            <person name="Dannebaum R.O."/>
            <person name="Kuo R.C."/>
            <person name="Labutti K."/>
            <person name="Haridas S."/>
            <person name="Kuo A."/>
            <person name="Salamov A."/>
            <person name="Ahrendt S.R."/>
            <person name="Lipzen A."/>
            <person name="Sullivan W."/>
            <person name="Andreopoulos W.B."/>
            <person name="Clum A."/>
            <person name="Lindquist E."/>
            <person name="Daum C."/>
            <person name="Ramamoorthy G.K."/>
            <person name="Gryganskyi A."/>
            <person name="Culley D."/>
            <person name="Magnuson J.K."/>
            <person name="James T.Y."/>
            <person name="O'Malley M.A."/>
            <person name="Stajich J.E."/>
            <person name="Spatafora J.W."/>
            <person name="Visel A."/>
            <person name="Grigoriev I.V."/>
        </authorList>
    </citation>
    <scope>NUCLEOTIDE SEQUENCE [LARGE SCALE GENOMIC DNA]</scope>
    <source>
        <strain evidence="2 3">JEL800</strain>
    </source>
</reference>
<evidence type="ECO:0000313" key="2">
    <source>
        <dbReference type="EMBL" id="ORY31155.1"/>
    </source>
</evidence>
<evidence type="ECO:0000313" key="3">
    <source>
        <dbReference type="Proteomes" id="UP000193642"/>
    </source>
</evidence>
<sequence length="309" mass="35172">MNHSLPSISGITAGTDSVLVRMNSETSVTPEFGIVVRLPSRSQVVSEEPLLTGTRASLLAGTAENADIIILLPTGEPVFAHSRYLVRSPYFKAHTEFNELTNQSNQDESGFKVLKVLPPFPHEFRLFLRCLYANTSEFTESVCTQQNLVALLVNAEYFQQSAVLAGCIASFSKNWVTAIQDSHFRSHFIDSDLLAKLLTKTLTAVSKLHIILQWACEWNDEDSCKELRKFVESNVRFIDVPYAEWLDLIKKFEHKMKRRASIAINGLNLRKGWQLRARDAQVDLHRFLFIKIQMTNTSYFDNILTLNMR</sequence>
<name>A0A1Y2BAQ3_9FUNG</name>
<keyword evidence="3" id="KW-1185">Reference proteome</keyword>
<dbReference type="InterPro" id="IPR011333">
    <property type="entry name" value="SKP1/BTB/POZ_sf"/>
</dbReference>
<dbReference type="PROSITE" id="PS50097">
    <property type="entry name" value="BTB"/>
    <property type="match status" value="1"/>
</dbReference>
<protein>
    <recommendedName>
        <fullName evidence="1">BTB domain-containing protein</fullName>
    </recommendedName>
</protein>